<evidence type="ECO:0000256" key="6">
    <source>
        <dbReference type="ARBA" id="ARBA00023146"/>
    </source>
</evidence>
<evidence type="ECO:0000256" key="2">
    <source>
        <dbReference type="ARBA" id="ARBA00022598"/>
    </source>
</evidence>
<dbReference type="Gene3D" id="3.40.50.620">
    <property type="entry name" value="HUPs"/>
    <property type="match status" value="1"/>
</dbReference>
<keyword evidence="6" id="KW-0030">Aminoacyl-tRNA synthetase</keyword>
<evidence type="ECO:0000313" key="8">
    <source>
        <dbReference type="Proteomes" id="UP000053660"/>
    </source>
</evidence>
<comment type="similarity">
    <text evidence="1">Belongs to the class-I aminoacyl-tRNA synthetase family.</text>
</comment>
<dbReference type="InterPro" id="IPR009008">
    <property type="entry name" value="Val/Leu/Ile-tRNA-synth_edit"/>
</dbReference>
<dbReference type="GO" id="GO:0002161">
    <property type="term" value="F:aminoacyl-tRNA deacylase activity"/>
    <property type="evidence" value="ECO:0007669"/>
    <property type="project" value="InterPro"/>
</dbReference>
<evidence type="ECO:0000256" key="5">
    <source>
        <dbReference type="ARBA" id="ARBA00022917"/>
    </source>
</evidence>
<dbReference type="GO" id="GO:0005524">
    <property type="term" value="F:ATP binding"/>
    <property type="evidence" value="ECO:0007669"/>
    <property type="project" value="UniProtKB-KW"/>
</dbReference>
<gene>
    <name evidence="7" type="ORF">OESDEN_10120</name>
</gene>
<sequence>MYVVYLTMYNNNVLNNVIQFDVGYQRLVGKLCRFHSRVPLSKCAHKVKRAMEDFGYPPGILEEKEEFPKEEVSIDEITKDESRGKKLVGVVSLLPLMQIPTMTPLCDGSSENCILRRKSKNRFGKRLLTRNLHFWPKYPNLGSNSEAGNYVWADKLLSSSGYTVLRLLRGRKRGHGTGAVTSVPFDSLDDYAALVDLKKKKKLLRERAEQLTEPVWGYIFLETPYDAAKMPVPEEEMKMLRKEFLYWAEQLTEPVWGYIFLETPYDAAKMPVPEEEMKMLRKEFLYWYPIDMRASEKDLVQNHLTFLLFNHVLIWPNKPELWPKSIRANGHLLLNNEKDAGDGVEDVNFVFSMADAGVLRLYSMIDWVKDMIGSQTAAIPI</sequence>
<protein>
    <submittedName>
        <fullName evidence="7">Uncharacterized protein</fullName>
    </submittedName>
</protein>
<dbReference type="OrthoDB" id="10249672at2759"/>
<keyword evidence="2" id="KW-0436">Ligase</keyword>
<keyword evidence="3" id="KW-0547">Nucleotide-binding</keyword>
<keyword evidence="8" id="KW-1185">Reference proteome</keyword>
<dbReference type="PANTHER" id="PTHR45794">
    <property type="entry name" value="LEUCYL-TRNA SYNTHETASE"/>
    <property type="match status" value="1"/>
</dbReference>
<organism evidence="7 8">
    <name type="scientific">Oesophagostomum dentatum</name>
    <name type="common">Nodular worm</name>
    <dbReference type="NCBI Taxonomy" id="61180"/>
    <lineage>
        <taxon>Eukaryota</taxon>
        <taxon>Metazoa</taxon>
        <taxon>Ecdysozoa</taxon>
        <taxon>Nematoda</taxon>
        <taxon>Chromadorea</taxon>
        <taxon>Rhabditida</taxon>
        <taxon>Rhabditina</taxon>
        <taxon>Rhabditomorpha</taxon>
        <taxon>Strongyloidea</taxon>
        <taxon>Strongylidae</taxon>
        <taxon>Oesophagostomum</taxon>
    </lineage>
</organism>
<keyword evidence="4" id="KW-0067">ATP-binding</keyword>
<dbReference type="AlphaFoldDB" id="A0A0B1SXL4"/>
<keyword evidence="5" id="KW-0648">Protein biosynthesis</keyword>
<name>A0A0B1SXL4_OESDE</name>
<dbReference type="InterPro" id="IPR014729">
    <property type="entry name" value="Rossmann-like_a/b/a_fold"/>
</dbReference>
<dbReference type="InterPro" id="IPR004493">
    <property type="entry name" value="Leu-tRNA-synth_Ia_arc/euk"/>
</dbReference>
<evidence type="ECO:0000256" key="4">
    <source>
        <dbReference type="ARBA" id="ARBA00022840"/>
    </source>
</evidence>
<accession>A0A0B1SXL4</accession>
<evidence type="ECO:0000256" key="3">
    <source>
        <dbReference type="ARBA" id="ARBA00022741"/>
    </source>
</evidence>
<evidence type="ECO:0000256" key="1">
    <source>
        <dbReference type="ARBA" id="ARBA00005594"/>
    </source>
</evidence>
<dbReference type="Gene3D" id="3.90.740.10">
    <property type="entry name" value="Valyl/Leucyl/Isoleucyl-tRNA synthetase, editing domain"/>
    <property type="match status" value="1"/>
</dbReference>
<proteinExistence type="inferred from homology"/>
<dbReference type="GO" id="GO:0004823">
    <property type="term" value="F:leucine-tRNA ligase activity"/>
    <property type="evidence" value="ECO:0007669"/>
    <property type="project" value="InterPro"/>
</dbReference>
<dbReference type="PANTHER" id="PTHR45794:SF1">
    <property type="entry name" value="LEUCINE--TRNA LIGASE, CYTOPLASMIC"/>
    <property type="match status" value="1"/>
</dbReference>
<evidence type="ECO:0000313" key="7">
    <source>
        <dbReference type="EMBL" id="KHJ90043.1"/>
    </source>
</evidence>
<dbReference type="Proteomes" id="UP000053660">
    <property type="component" value="Unassembled WGS sequence"/>
</dbReference>
<dbReference type="SUPFAM" id="SSF52374">
    <property type="entry name" value="Nucleotidylyl transferase"/>
    <property type="match status" value="1"/>
</dbReference>
<dbReference type="GO" id="GO:0006429">
    <property type="term" value="P:leucyl-tRNA aminoacylation"/>
    <property type="evidence" value="ECO:0007669"/>
    <property type="project" value="InterPro"/>
</dbReference>
<dbReference type="EMBL" id="KN553452">
    <property type="protein sequence ID" value="KHJ90043.1"/>
    <property type="molecule type" value="Genomic_DNA"/>
</dbReference>
<reference evidence="7 8" key="1">
    <citation type="submission" date="2014-03" db="EMBL/GenBank/DDBJ databases">
        <title>Draft genome of the hookworm Oesophagostomum dentatum.</title>
        <authorList>
            <person name="Mitreva M."/>
        </authorList>
    </citation>
    <scope>NUCLEOTIDE SEQUENCE [LARGE SCALE GENOMIC DNA]</scope>
    <source>
        <strain evidence="7 8">OD-Hann</strain>
    </source>
</reference>